<accession>A0A644V1Z6</accession>
<comment type="caution">
    <text evidence="3">The sequence shown here is derived from an EMBL/GenBank/DDBJ whole genome shotgun (WGS) entry which is preliminary data.</text>
</comment>
<dbReference type="InterPro" id="IPR029058">
    <property type="entry name" value="AB_hydrolase_fold"/>
</dbReference>
<name>A0A644V1Z6_9ZZZZ</name>
<dbReference type="EMBL" id="VSSQ01000204">
    <property type="protein sequence ID" value="MPL85349.1"/>
    <property type="molecule type" value="Genomic_DNA"/>
</dbReference>
<dbReference type="InterPro" id="IPR049492">
    <property type="entry name" value="BD-FAE-like_dom"/>
</dbReference>
<evidence type="ECO:0000256" key="1">
    <source>
        <dbReference type="ARBA" id="ARBA00022801"/>
    </source>
</evidence>
<feature type="domain" description="BD-FAE-like" evidence="2">
    <location>
        <begin position="62"/>
        <end position="126"/>
    </location>
</feature>
<evidence type="ECO:0000259" key="2">
    <source>
        <dbReference type="Pfam" id="PF20434"/>
    </source>
</evidence>
<sequence length="291" mass="32259">MKNIKMKIHFLILSLCVVISANAYTPPNEYKTIFEDKTVCYRNLRYGVIPDAIPDSTSDRLLDLYIPETTEKQQPLPIYFFVHGGGFAGGSKEAQLALFQKIANAGYAVVSINYRLMLKYNNPDKVRCSTYTQNGPGKRKFADGLNLAINSAVEDAQLALQWIHANAGKYRLDTNRLAVSGGSAGGITVLYLAFDSNQTVPPIKAVVNFWGALEDVSVIKTGKTLPAVLTYHGDIDNLIHVNFAEVLHKRLQETGDTMSILKIMEGKGHAQYSYISKYKTGEITDFLNKVL</sequence>
<dbReference type="GO" id="GO:0016787">
    <property type="term" value="F:hydrolase activity"/>
    <property type="evidence" value="ECO:0007669"/>
    <property type="project" value="UniProtKB-KW"/>
</dbReference>
<dbReference type="InterPro" id="IPR050300">
    <property type="entry name" value="GDXG_lipolytic_enzyme"/>
</dbReference>
<dbReference type="AlphaFoldDB" id="A0A644V1Z6"/>
<dbReference type="PANTHER" id="PTHR48081">
    <property type="entry name" value="AB HYDROLASE SUPERFAMILY PROTEIN C4A8.06C"/>
    <property type="match status" value="1"/>
</dbReference>
<protein>
    <recommendedName>
        <fullName evidence="2">BD-FAE-like domain-containing protein</fullName>
    </recommendedName>
</protein>
<keyword evidence="1" id="KW-0378">Hydrolase</keyword>
<evidence type="ECO:0000313" key="3">
    <source>
        <dbReference type="EMBL" id="MPL85349.1"/>
    </source>
</evidence>
<gene>
    <name evidence="3" type="ORF">SDC9_31317</name>
</gene>
<dbReference type="Gene3D" id="3.40.50.1820">
    <property type="entry name" value="alpha/beta hydrolase"/>
    <property type="match status" value="1"/>
</dbReference>
<dbReference type="Pfam" id="PF20434">
    <property type="entry name" value="BD-FAE"/>
    <property type="match status" value="2"/>
</dbReference>
<dbReference type="SUPFAM" id="SSF53474">
    <property type="entry name" value="alpha/beta-Hydrolases"/>
    <property type="match status" value="1"/>
</dbReference>
<organism evidence="3">
    <name type="scientific">bioreactor metagenome</name>
    <dbReference type="NCBI Taxonomy" id="1076179"/>
    <lineage>
        <taxon>unclassified sequences</taxon>
        <taxon>metagenomes</taxon>
        <taxon>ecological metagenomes</taxon>
    </lineage>
</organism>
<feature type="domain" description="BD-FAE-like" evidence="2">
    <location>
        <begin position="151"/>
        <end position="198"/>
    </location>
</feature>
<reference evidence="3" key="1">
    <citation type="submission" date="2019-08" db="EMBL/GenBank/DDBJ databases">
        <authorList>
            <person name="Kucharzyk K."/>
            <person name="Murdoch R.W."/>
            <person name="Higgins S."/>
            <person name="Loffler F."/>
        </authorList>
    </citation>
    <scope>NUCLEOTIDE SEQUENCE</scope>
</reference>
<proteinExistence type="predicted"/>